<evidence type="ECO:0000259" key="4">
    <source>
        <dbReference type="SMART" id="SM00333"/>
    </source>
</evidence>
<feature type="compositionally biased region" description="Acidic residues" evidence="3">
    <location>
        <begin position="384"/>
        <end position="399"/>
    </location>
</feature>
<dbReference type="GO" id="GO:0005634">
    <property type="term" value="C:nucleus"/>
    <property type="evidence" value="ECO:0007669"/>
    <property type="project" value="UniProtKB-SubCell"/>
</dbReference>
<keyword evidence="2" id="KW-0539">Nucleus</keyword>
<dbReference type="GO" id="GO:0006281">
    <property type="term" value="P:DNA repair"/>
    <property type="evidence" value="ECO:0007669"/>
    <property type="project" value="TreeGrafter"/>
</dbReference>
<feature type="domain" description="Tudor" evidence="4">
    <location>
        <begin position="605"/>
        <end position="663"/>
    </location>
</feature>
<dbReference type="GO" id="GO:0007064">
    <property type="term" value="P:mitotic sister chromatid cohesion"/>
    <property type="evidence" value="ECO:0007669"/>
    <property type="project" value="InterPro"/>
</dbReference>
<evidence type="ECO:0000313" key="6">
    <source>
        <dbReference type="Proteomes" id="UP000239649"/>
    </source>
</evidence>
<dbReference type="OrthoDB" id="200660at2759"/>
<sequence length="1289" mass="132227">MTAVKEPAAEVPLAEGQPAVKEEPAASSQQDGQSPAGGMQAGSKLSGGTASGGSARPAGRVRGGSKDKDGEESGVLVAGKEVVGRQVAVFSAKQGDWPKAIIAQFNAATRQHLLRYVERPPGAVKHHEEWASLERTRFQWVADPAPQAAANPSWAAAPRGDEAVHTKVRVFWPAMARWYVGKIMAFDPKTKKHMVRYRDGDTQELNLKHQAVQYLGKEEPPARLRTDPRRGPGKQQAATGTAQKGGNGGSAKKAAGRGAKRAREGSAGGEADSVSGGGDDHKTKSQKSGYIKWNPDEDEADVGAPPAPAGGTPAVTPLVAAAPTTASPPKDAVAGSHEVSAELMGDSEEGQVDSQGGMGYSDDLPSSGMASEDLGSEVYISEEGLMEEEEEEEDSDFEVESYRRGRRGGGAAARSAGGARSGSRRSGCARGGARRRSSGAGRRRSDGRGRPRGTPRRGEPRAPVAAPVLRKVLRADEETIRTAGAGIVGARVAMFWTVDESYYKGKLVQFDAYHKRHKVTYDDGEEEWVSLARESFRWLTPRARSAGCTPEYRTLMLQLGAEDCGGSASLGAAGVATRRQAHAAGAGGGTPVPSAGAAEASAPQAEACVGWQVSLLFDGDGQWYRGEVVGWDGRRGRALLLYDDGEDEWVELEQEALTWHCQLAGHSGVYPGLRGGPPPAERGALGWRVGVYWAADQAFYRGEVVGFDPTSGRHEVAYDDGEEGPINLGVDKIKWILPPGAAVDREKLEAADARGAGRRRGAAGDDSDPDYEAFEYRPRAPPRRSMQRLDGLSLTPTPMAGGLGVGRHHHWDLAAGAEASLAAETASAAPLARYPSLPSRPLPPAAVEAPQHLGQPVVVRPLTRAVGLAALQGAPEAAVLLPQPVTVRIYMSSTAGSTGSGASANTAVGNGGAAGAAAGAAAAPPAAAAPTQQETAAALQARLRALEQMSRRVSKAQQTIVKGVPTPLPSRRAVAAEAARAARSAAAAAAGVTSPTAAQRQQLLLGSSHASGLHRLARGSAVNYSPFHHKRPHPADSEGSTSSGSSEEEEEEEGDMGADSAEARRMHAAAAAAAGLDPSDPDGMPLSPRSLGALPKGGKVKPLGDEGTAVAGLAGGLNGLADLAPEGSTQSDGMLTAAPPALLGQQSPAMLSPFKAPQMCPATQLGGLGGGMGGGGSMGVSLVGSGGALLGDGGLPGMPHSSSLAGGMDALIAPLQMPLARRDSMAALMGGVGGGVGLPDSRNTSAMLGGGNLGLSDLDDTGTGGADCSGGALLGSLPSEPMDLDAPRG</sequence>
<feature type="region of interest" description="Disordered" evidence="3">
    <location>
        <begin position="1258"/>
        <end position="1289"/>
    </location>
</feature>
<reference evidence="5 6" key="1">
    <citation type="journal article" date="2018" name="Plant J.">
        <title>Genome sequences of Chlorella sorokiniana UTEX 1602 and Micractinium conductrix SAG 241.80: implications to maltose excretion by a green alga.</title>
        <authorList>
            <person name="Arriola M.B."/>
            <person name="Velmurugan N."/>
            <person name="Zhang Y."/>
            <person name="Plunkett M.H."/>
            <person name="Hondzo H."/>
            <person name="Barney B.M."/>
        </authorList>
    </citation>
    <scope>NUCLEOTIDE SEQUENCE [LARGE SCALE GENOMIC DNA]</scope>
    <source>
        <strain evidence="5 6">SAG 241.80</strain>
    </source>
</reference>
<accession>A0A2P6V6D6</accession>
<proteinExistence type="predicted"/>
<evidence type="ECO:0000256" key="3">
    <source>
        <dbReference type="SAM" id="MobiDB-lite"/>
    </source>
</evidence>
<keyword evidence="6" id="KW-1185">Reference proteome</keyword>
<name>A0A2P6V6D6_9CHLO</name>
<dbReference type="Proteomes" id="UP000239649">
    <property type="component" value="Unassembled WGS sequence"/>
</dbReference>
<evidence type="ECO:0000313" key="5">
    <source>
        <dbReference type="EMBL" id="PSC69654.1"/>
    </source>
</evidence>
<feature type="compositionally biased region" description="Basic and acidic residues" evidence="3">
    <location>
        <begin position="216"/>
        <end position="230"/>
    </location>
</feature>
<dbReference type="SMART" id="SM00333">
    <property type="entry name" value="TUDOR"/>
    <property type="match status" value="4"/>
</dbReference>
<dbReference type="PANTHER" id="PTHR12663">
    <property type="entry name" value="ANDROGEN INDUCED INHIBITOR OF PROLIFERATION AS3 / PDS5-RELATED"/>
    <property type="match status" value="1"/>
</dbReference>
<organism evidence="5 6">
    <name type="scientific">Micractinium conductrix</name>
    <dbReference type="NCBI Taxonomy" id="554055"/>
    <lineage>
        <taxon>Eukaryota</taxon>
        <taxon>Viridiplantae</taxon>
        <taxon>Chlorophyta</taxon>
        <taxon>core chlorophytes</taxon>
        <taxon>Trebouxiophyceae</taxon>
        <taxon>Chlorellales</taxon>
        <taxon>Chlorellaceae</taxon>
        <taxon>Chlorella clade</taxon>
        <taxon>Micractinium</taxon>
    </lineage>
</organism>
<feature type="domain" description="Tudor" evidence="4">
    <location>
        <begin position="484"/>
        <end position="542"/>
    </location>
</feature>
<gene>
    <name evidence="5" type="ORF">C2E20_6863</name>
</gene>
<feature type="compositionally biased region" description="Low complexity" evidence="3">
    <location>
        <begin position="309"/>
        <end position="329"/>
    </location>
</feature>
<feature type="domain" description="Tudor" evidence="4">
    <location>
        <begin position="685"/>
        <end position="741"/>
    </location>
</feature>
<dbReference type="GO" id="GO:0000785">
    <property type="term" value="C:chromatin"/>
    <property type="evidence" value="ECO:0007669"/>
    <property type="project" value="TreeGrafter"/>
</dbReference>
<evidence type="ECO:0000256" key="2">
    <source>
        <dbReference type="ARBA" id="ARBA00023242"/>
    </source>
</evidence>
<feature type="domain" description="Tudor" evidence="4">
    <location>
        <begin position="160"/>
        <end position="219"/>
    </location>
</feature>
<dbReference type="PANTHER" id="PTHR12663:SF0">
    <property type="entry name" value="PRECOCIOUS DISSOCIATION OF SISTERS 5, ISOFORM A"/>
    <property type="match status" value="1"/>
</dbReference>
<dbReference type="EMBL" id="LHPF02000025">
    <property type="protein sequence ID" value="PSC69654.1"/>
    <property type="molecule type" value="Genomic_DNA"/>
</dbReference>
<dbReference type="SUPFAM" id="SSF63748">
    <property type="entry name" value="Tudor/PWWP/MBT"/>
    <property type="match status" value="2"/>
</dbReference>
<evidence type="ECO:0000256" key="1">
    <source>
        <dbReference type="ARBA" id="ARBA00004123"/>
    </source>
</evidence>
<feature type="region of interest" description="Disordered" evidence="3">
    <location>
        <begin position="1024"/>
        <end position="1097"/>
    </location>
</feature>
<dbReference type="InterPro" id="IPR002999">
    <property type="entry name" value="Tudor"/>
</dbReference>
<dbReference type="InterPro" id="IPR039776">
    <property type="entry name" value="Pds5"/>
</dbReference>
<dbReference type="STRING" id="554055.A0A2P6V6D6"/>
<comment type="subcellular location">
    <subcellularLocation>
        <location evidence="1">Nucleus</location>
    </subcellularLocation>
</comment>
<dbReference type="GO" id="GO:0032259">
    <property type="term" value="P:methylation"/>
    <property type="evidence" value="ECO:0007669"/>
    <property type="project" value="UniProtKB-KW"/>
</dbReference>
<dbReference type="CDD" id="cd20404">
    <property type="entry name" value="Tudor_Agenet_AtEML-like"/>
    <property type="match status" value="4"/>
</dbReference>
<feature type="region of interest" description="Disordered" evidence="3">
    <location>
        <begin position="1"/>
        <end position="73"/>
    </location>
</feature>
<dbReference type="GO" id="GO:0008168">
    <property type="term" value="F:methyltransferase activity"/>
    <property type="evidence" value="ECO:0007669"/>
    <property type="project" value="UniProtKB-KW"/>
</dbReference>
<feature type="compositionally biased region" description="Acidic residues" evidence="3">
    <location>
        <begin position="1046"/>
        <end position="1056"/>
    </location>
</feature>
<feature type="region of interest" description="Disordered" evidence="3">
    <location>
        <begin position="211"/>
        <end position="465"/>
    </location>
</feature>
<protein>
    <submittedName>
        <fullName evidence="5">Histone-lysine N-methyltransferase ATX2</fullName>
    </submittedName>
</protein>
<feature type="region of interest" description="Disordered" evidence="3">
    <location>
        <begin position="752"/>
        <end position="803"/>
    </location>
</feature>
<dbReference type="Gene3D" id="2.30.30.140">
    <property type="match status" value="4"/>
</dbReference>
<comment type="caution">
    <text evidence="5">The sequence shown here is derived from an EMBL/GenBank/DDBJ whole genome shotgun (WGS) entry which is preliminary data.</text>
</comment>